<dbReference type="EMBL" id="PDWZ02000004">
    <property type="protein sequence ID" value="KAB2106818.1"/>
    <property type="molecule type" value="Genomic_DNA"/>
</dbReference>
<keyword evidence="2" id="KW-1185">Reference proteome</keyword>
<evidence type="ECO:0000313" key="1">
    <source>
        <dbReference type="EMBL" id="KAB2106818.1"/>
    </source>
</evidence>
<sequence length="106" mass="11626">MHLVQLITTLLTVTATSIAAPTNNPAETTTSISIKADTDLFAQACPGRQIYHWQGGGCETDWGNDCYNRCKNVAASKRCCMRTVDWYQDGGGCLGPWETCECTCKR</sequence>
<accession>A0ACB6FQX6</accession>
<comment type="caution">
    <text evidence="1">The sequence shown here is derived from an EMBL/GenBank/DDBJ whole genome shotgun (WGS) entry which is preliminary data.</text>
</comment>
<proteinExistence type="predicted"/>
<organism evidence="1 2">
    <name type="scientific">Alternaria gaisen</name>
    <dbReference type="NCBI Taxonomy" id="167740"/>
    <lineage>
        <taxon>Eukaryota</taxon>
        <taxon>Fungi</taxon>
        <taxon>Dikarya</taxon>
        <taxon>Ascomycota</taxon>
        <taxon>Pezizomycotina</taxon>
        <taxon>Dothideomycetes</taxon>
        <taxon>Pleosporomycetidae</taxon>
        <taxon>Pleosporales</taxon>
        <taxon>Pleosporineae</taxon>
        <taxon>Pleosporaceae</taxon>
        <taxon>Alternaria</taxon>
        <taxon>Alternaria sect. Alternaria</taxon>
    </lineage>
</organism>
<evidence type="ECO:0000313" key="2">
    <source>
        <dbReference type="Proteomes" id="UP000293547"/>
    </source>
</evidence>
<dbReference type="Proteomes" id="UP000293547">
    <property type="component" value="Unassembled WGS sequence"/>
</dbReference>
<name>A0ACB6FQX6_9PLEO</name>
<protein>
    <submittedName>
        <fullName evidence="1">Uncharacterized protein</fullName>
    </submittedName>
</protein>
<gene>
    <name evidence="1" type="ORF">AG0111_0g4929</name>
</gene>
<reference evidence="1 2" key="1">
    <citation type="journal article" date="2019" name="bioRxiv">
        <title>Genomics, evolutionary history and diagnostics of the Alternaria alternata species group including apple and Asian pear pathotypes.</title>
        <authorList>
            <person name="Armitage A.D."/>
            <person name="Cockerton H.M."/>
            <person name="Sreenivasaprasad S."/>
            <person name="Woodhall J.W."/>
            <person name="Lane C.R."/>
            <person name="Harrison R.J."/>
            <person name="Clarkson J.P."/>
        </authorList>
    </citation>
    <scope>NUCLEOTIDE SEQUENCE [LARGE SCALE GENOMIC DNA]</scope>
    <source>
        <strain evidence="1 2">FERA 650</strain>
    </source>
</reference>